<proteinExistence type="inferred from homology"/>
<evidence type="ECO:0000256" key="1">
    <source>
        <dbReference type="ARBA" id="ARBA00004651"/>
    </source>
</evidence>
<evidence type="ECO:0000313" key="9">
    <source>
        <dbReference type="Proteomes" id="UP000294664"/>
    </source>
</evidence>
<dbReference type="GO" id="GO:0005886">
    <property type="term" value="C:plasma membrane"/>
    <property type="evidence" value="ECO:0007669"/>
    <property type="project" value="UniProtKB-SubCell"/>
</dbReference>
<comment type="subcellular location">
    <subcellularLocation>
        <location evidence="1 7">Cell membrane</location>
        <topology evidence="1 7">Multi-pass membrane protein</topology>
    </subcellularLocation>
</comment>
<dbReference type="NCBIfam" id="TIGR00427">
    <property type="entry name" value="NAAT family transporter"/>
    <property type="match status" value="1"/>
</dbReference>
<evidence type="ECO:0000256" key="2">
    <source>
        <dbReference type="ARBA" id="ARBA00009784"/>
    </source>
</evidence>
<dbReference type="Proteomes" id="UP000294664">
    <property type="component" value="Unassembled WGS sequence"/>
</dbReference>
<feature type="transmembrane region" description="Helical" evidence="7">
    <location>
        <begin position="113"/>
        <end position="135"/>
    </location>
</feature>
<dbReference type="PANTHER" id="PTHR33508">
    <property type="entry name" value="UPF0056 MEMBRANE PROTEIN YHCE"/>
    <property type="match status" value="1"/>
</dbReference>
<feature type="transmembrane region" description="Helical" evidence="7">
    <location>
        <begin position="187"/>
        <end position="206"/>
    </location>
</feature>
<name>A0A4R3M633_9HYPH</name>
<evidence type="ECO:0000256" key="7">
    <source>
        <dbReference type="RuleBase" id="RU362048"/>
    </source>
</evidence>
<feature type="transmembrane region" description="Helical" evidence="7">
    <location>
        <begin position="71"/>
        <end position="93"/>
    </location>
</feature>
<dbReference type="RefSeq" id="WP_132028854.1">
    <property type="nucleotide sequence ID" value="NZ_SMAI01000001.1"/>
</dbReference>
<evidence type="ECO:0000256" key="6">
    <source>
        <dbReference type="ARBA" id="ARBA00023136"/>
    </source>
</evidence>
<evidence type="ECO:0000256" key="5">
    <source>
        <dbReference type="ARBA" id="ARBA00022989"/>
    </source>
</evidence>
<reference evidence="8 9" key="1">
    <citation type="submission" date="2019-03" db="EMBL/GenBank/DDBJ databases">
        <title>Genomic Encyclopedia of Type Strains, Phase IV (KMG-IV): sequencing the most valuable type-strain genomes for metagenomic binning, comparative biology and taxonomic classification.</title>
        <authorList>
            <person name="Goeker M."/>
        </authorList>
    </citation>
    <scope>NUCLEOTIDE SEQUENCE [LARGE SCALE GENOMIC DNA]</scope>
    <source>
        <strain evidence="8 9">DSM 9035</strain>
    </source>
</reference>
<dbReference type="AlphaFoldDB" id="A0A4R3M633"/>
<comment type="similarity">
    <text evidence="2 7">Belongs to the UPF0056 (MarC) family.</text>
</comment>
<gene>
    <name evidence="8" type="ORF">EDC64_101238</name>
</gene>
<organism evidence="8 9">
    <name type="scientific">Aquabacter spiritensis</name>
    <dbReference type="NCBI Taxonomy" id="933073"/>
    <lineage>
        <taxon>Bacteria</taxon>
        <taxon>Pseudomonadati</taxon>
        <taxon>Pseudomonadota</taxon>
        <taxon>Alphaproteobacteria</taxon>
        <taxon>Hyphomicrobiales</taxon>
        <taxon>Xanthobacteraceae</taxon>
        <taxon>Aquabacter</taxon>
    </lineage>
</organism>
<keyword evidence="9" id="KW-1185">Reference proteome</keyword>
<dbReference type="InterPro" id="IPR002771">
    <property type="entry name" value="Multi_antbiot-R_MarC"/>
</dbReference>
<feature type="transmembrane region" description="Helical" evidence="7">
    <location>
        <begin position="43"/>
        <end position="65"/>
    </location>
</feature>
<feature type="transmembrane region" description="Helical" evidence="7">
    <location>
        <begin position="12"/>
        <end position="31"/>
    </location>
</feature>
<keyword evidence="6 7" id="KW-0472">Membrane</keyword>
<feature type="transmembrane region" description="Helical" evidence="7">
    <location>
        <begin position="147"/>
        <end position="166"/>
    </location>
</feature>
<sequence>MLQDFNLLTTQFVTLWAVLEPISHLSLFLATTSEMTTKQRHKVAVLCCFFAFLILTFFIVAGRALLDAMGISVLSFQIAGGLVLFMYATSMIFSEPHNPPAIEVGSDKHIASLAVYPLAIPIIAGPGAILSVVILADNNRHVLEHQAVTIAVVAILMAILVVLFWLGDYVIKVIGSSGANLIRRIMGLVLAALSVDIVLSALSHWLNLPHI</sequence>
<dbReference type="PANTHER" id="PTHR33508:SF1">
    <property type="entry name" value="UPF0056 MEMBRANE PROTEIN YHCE"/>
    <property type="match status" value="1"/>
</dbReference>
<comment type="caution">
    <text evidence="8">The sequence shown here is derived from an EMBL/GenBank/DDBJ whole genome shotgun (WGS) entry which is preliminary data.</text>
</comment>
<dbReference type="OrthoDB" id="21094at2"/>
<dbReference type="Pfam" id="PF01914">
    <property type="entry name" value="MarC"/>
    <property type="match status" value="1"/>
</dbReference>
<keyword evidence="3" id="KW-1003">Cell membrane</keyword>
<evidence type="ECO:0000313" key="8">
    <source>
        <dbReference type="EMBL" id="TCT07719.1"/>
    </source>
</evidence>
<evidence type="ECO:0000256" key="3">
    <source>
        <dbReference type="ARBA" id="ARBA00022475"/>
    </source>
</evidence>
<protein>
    <recommendedName>
        <fullName evidence="7">UPF0056 membrane protein</fullName>
    </recommendedName>
</protein>
<accession>A0A4R3M633</accession>
<evidence type="ECO:0000256" key="4">
    <source>
        <dbReference type="ARBA" id="ARBA00022692"/>
    </source>
</evidence>
<keyword evidence="4 7" id="KW-0812">Transmembrane</keyword>
<keyword evidence="5 7" id="KW-1133">Transmembrane helix</keyword>
<dbReference type="EMBL" id="SMAI01000001">
    <property type="protein sequence ID" value="TCT07719.1"/>
    <property type="molecule type" value="Genomic_DNA"/>
</dbReference>